<dbReference type="EMBL" id="JACBKZ010000003">
    <property type="protein sequence ID" value="KAF5954469.1"/>
    <property type="molecule type" value="Genomic_DNA"/>
</dbReference>
<dbReference type="AlphaFoldDB" id="A0A7J7HP15"/>
<name>A0A7J7HP15_CAMSI</name>
<proteinExistence type="predicted"/>
<evidence type="ECO:0000313" key="1">
    <source>
        <dbReference type="EMBL" id="KAF5954469.1"/>
    </source>
</evidence>
<comment type="caution">
    <text evidence="1">The sequence shown here is derived from an EMBL/GenBank/DDBJ whole genome shotgun (WGS) entry which is preliminary data.</text>
</comment>
<keyword evidence="2" id="KW-1185">Reference proteome</keyword>
<organism evidence="1 2">
    <name type="scientific">Camellia sinensis</name>
    <name type="common">Tea plant</name>
    <name type="synonym">Thea sinensis</name>
    <dbReference type="NCBI Taxonomy" id="4442"/>
    <lineage>
        <taxon>Eukaryota</taxon>
        <taxon>Viridiplantae</taxon>
        <taxon>Streptophyta</taxon>
        <taxon>Embryophyta</taxon>
        <taxon>Tracheophyta</taxon>
        <taxon>Spermatophyta</taxon>
        <taxon>Magnoliopsida</taxon>
        <taxon>eudicotyledons</taxon>
        <taxon>Gunneridae</taxon>
        <taxon>Pentapetalae</taxon>
        <taxon>asterids</taxon>
        <taxon>Ericales</taxon>
        <taxon>Theaceae</taxon>
        <taxon>Camellia</taxon>
    </lineage>
</organism>
<sequence length="150" mass="17179">MWVRMLDRYVVELARFAKELITYPVQILREYMDLLLGTVLTIYVYTNLSKTSSERLVKHAQPVVVCLDVVRTDRTLAYFNAPDGDEPLALDMGSMGKGQNVTIGDQTNFGRRMSQLATKIFGCEMSQLATKLILVVECDNWRLRNLVDKR</sequence>
<dbReference type="Proteomes" id="UP000593564">
    <property type="component" value="Unassembled WGS sequence"/>
</dbReference>
<evidence type="ECO:0000313" key="2">
    <source>
        <dbReference type="Proteomes" id="UP000593564"/>
    </source>
</evidence>
<accession>A0A7J7HP15</accession>
<reference evidence="2" key="1">
    <citation type="journal article" date="2020" name="Nat. Commun.">
        <title>Genome assembly of wild tea tree DASZ reveals pedigree and selection history of tea varieties.</title>
        <authorList>
            <person name="Zhang W."/>
            <person name="Zhang Y."/>
            <person name="Qiu H."/>
            <person name="Guo Y."/>
            <person name="Wan H."/>
            <person name="Zhang X."/>
            <person name="Scossa F."/>
            <person name="Alseekh S."/>
            <person name="Zhang Q."/>
            <person name="Wang P."/>
            <person name="Xu L."/>
            <person name="Schmidt M.H."/>
            <person name="Jia X."/>
            <person name="Li D."/>
            <person name="Zhu A."/>
            <person name="Guo F."/>
            <person name="Chen W."/>
            <person name="Ni D."/>
            <person name="Usadel B."/>
            <person name="Fernie A.R."/>
            <person name="Wen W."/>
        </authorList>
    </citation>
    <scope>NUCLEOTIDE SEQUENCE [LARGE SCALE GENOMIC DNA]</scope>
    <source>
        <strain evidence="2">cv. G240</strain>
    </source>
</reference>
<gene>
    <name evidence="1" type="ORF">HYC85_007325</name>
</gene>
<protein>
    <submittedName>
        <fullName evidence="1">Uncharacterized protein</fullName>
    </submittedName>
</protein>
<reference evidence="1 2" key="2">
    <citation type="submission" date="2020-07" db="EMBL/GenBank/DDBJ databases">
        <title>Genome assembly of wild tea tree DASZ reveals pedigree and selection history of tea varieties.</title>
        <authorList>
            <person name="Zhang W."/>
        </authorList>
    </citation>
    <scope>NUCLEOTIDE SEQUENCE [LARGE SCALE GENOMIC DNA]</scope>
    <source>
        <strain evidence="2">cv. G240</strain>
        <tissue evidence="1">Leaf</tissue>
    </source>
</reference>